<reference evidence="1 2" key="1">
    <citation type="submission" date="2015-09" db="EMBL/GenBank/DDBJ databases">
        <title>Sorangium comparison.</title>
        <authorList>
            <person name="Zaburannyi N."/>
            <person name="Bunk B."/>
            <person name="Overmann J."/>
            <person name="Mueller R."/>
        </authorList>
    </citation>
    <scope>NUCLEOTIDE SEQUENCE [LARGE SCALE GENOMIC DNA]</scope>
    <source>
        <strain evidence="1 2">So ce26</strain>
    </source>
</reference>
<dbReference type="EMBL" id="CP012673">
    <property type="protein sequence ID" value="AUX44208.1"/>
    <property type="molecule type" value="Genomic_DNA"/>
</dbReference>
<organism evidence="1 2">
    <name type="scientific">Sorangium cellulosum</name>
    <name type="common">Polyangium cellulosum</name>
    <dbReference type="NCBI Taxonomy" id="56"/>
    <lineage>
        <taxon>Bacteria</taxon>
        <taxon>Pseudomonadati</taxon>
        <taxon>Myxococcota</taxon>
        <taxon>Polyangia</taxon>
        <taxon>Polyangiales</taxon>
        <taxon>Polyangiaceae</taxon>
        <taxon>Sorangium</taxon>
    </lineage>
</organism>
<evidence type="ECO:0008006" key="3">
    <source>
        <dbReference type="Google" id="ProtNLM"/>
    </source>
</evidence>
<dbReference type="Proteomes" id="UP000238348">
    <property type="component" value="Chromosome"/>
</dbReference>
<name>A0A2L0EY28_SORCE</name>
<evidence type="ECO:0000313" key="2">
    <source>
        <dbReference type="Proteomes" id="UP000238348"/>
    </source>
</evidence>
<protein>
    <recommendedName>
        <fullName evidence="3">DUF2281 domain-containing protein</fullName>
    </recommendedName>
</protein>
<evidence type="ECO:0000313" key="1">
    <source>
        <dbReference type="EMBL" id="AUX44208.1"/>
    </source>
</evidence>
<gene>
    <name evidence="1" type="ORF">SOCE26_056720</name>
</gene>
<sequence length="128" mass="13725">MLQPASEQIVEQPVQILNGTSRCPCWYDRTAEAHRDFGPILAVAALQSARMMQVSLDEALARLHELMGVARGGEAVVIVHGGSAVQLVPVPMPAGRSGTQRKAGGAAGQIWMAPDFNAPLDDFAEYER</sequence>
<accession>A0A2L0EY28</accession>
<dbReference type="AlphaFoldDB" id="A0A2L0EY28"/>
<proteinExistence type="predicted"/>